<evidence type="ECO:0000256" key="4">
    <source>
        <dbReference type="ARBA" id="ARBA00022519"/>
    </source>
</evidence>
<keyword evidence="5 9" id="KW-0812">Transmembrane</keyword>
<dbReference type="GO" id="GO:0022857">
    <property type="term" value="F:transmembrane transporter activity"/>
    <property type="evidence" value="ECO:0007669"/>
    <property type="project" value="TreeGrafter"/>
</dbReference>
<gene>
    <name evidence="11" type="ORF">HMPREF9469_02291</name>
</gene>
<dbReference type="GO" id="GO:0005886">
    <property type="term" value="C:plasma membrane"/>
    <property type="evidence" value="ECO:0007669"/>
    <property type="project" value="UniProtKB-SubCell"/>
</dbReference>
<dbReference type="AlphaFoldDB" id="G5HIA1"/>
<dbReference type="EMBL" id="ADLJ01000015">
    <property type="protein sequence ID" value="EHE99092.1"/>
    <property type="molecule type" value="Genomic_DNA"/>
</dbReference>
<keyword evidence="2" id="KW-0813">Transport</keyword>
<keyword evidence="7 9" id="KW-0472">Membrane</keyword>
<dbReference type="RefSeq" id="WP_007862095.1">
    <property type="nucleotide sequence ID" value="NZ_JH376421.1"/>
</dbReference>
<feature type="transmembrane region" description="Helical" evidence="9">
    <location>
        <begin position="87"/>
        <end position="109"/>
    </location>
</feature>
<accession>G5HIA1</accession>
<evidence type="ECO:0000313" key="11">
    <source>
        <dbReference type="EMBL" id="EHE99092.1"/>
    </source>
</evidence>
<evidence type="ECO:0000313" key="12">
    <source>
        <dbReference type="Proteomes" id="UP000003763"/>
    </source>
</evidence>
<evidence type="ECO:0000256" key="5">
    <source>
        <dbReference type="ARBA" id="ARBA00022692"/>
    </source>
</evidence>
<evidence type="ECO:0000256" key="9">
    <source>
        <dbReference type="SAM" id="Phobius"/>
    </source>
</evidence>
<feature type="transmembrane region" description="Helical" evidence="9">
    <location>
        <begin position="12"/>
        <end position="36"/>
    </location>
</feature>
<dbReference type="PANTHER" id="PTHR35011:SF2">
    <property type="entry name" value="2,3-DIKETO-L-GULONATE TRAP TRANSPORTER SMALL PERMEASE PROTEIN YIAM"/>
    <property type="match status" value="1"/>
</dbReference>
<dbReference type="PATRIC" id="fig|742733.3.peg.2380"/>
<organism evidence="11 12">
    <name type="scientific">[Clostridium] citroniae WAL-17108</name>
    <dbReference type="NCBI Taxonomy" id="742733"/>
    <lineage>
        <taxon>Bacteria</taxon>
        <taxon>Bacillati</taxon>
        <taxon>Bacillota</taxon>
        <taxon>Clostridia</taxon>
        <taxon>Lachnospirales</taxon>
        <taxon>Lachnospiraceae</taxon>
        <taxon>Enterocloster</taxon>
    </lineage>
</organism>
<keyword evidence="6 9" id="KW-1133">Transmembrane helix</keyword>
<dbReference type="InterPro" id="IPR007387">
    <property type="entry name" value="TRAP_DctQ"/>
</dbReference>
<name>G5HIA1_9FIRM</name>
<dbReference type="Proteomes" id="UP000003763">
    <property type="component" value="Unassembled WGS sequence"/>
</dbReference>
<comment type="similarity">
    <text evidence="8">Belongs to the TRAP transporter small permease family.</text>
</comment>
<dbReference type="InterPro" id="IPR055348">
    <property type="entry name" value="DctQ"/>
</dbReference>
<keyword evidence="4" id="KW-0997">Cell inner membrane</keyword>
<proteinExistence type="inferred from homology"/>
<sequence length="161" mass="18043">MKQVFNRVYQCIMILCKIFLIIEILIAALVVVTRYLPGIVVPTWSEETILTCMIYMAMLSAALGLRRNAHIRMTVFDRLLPKATVKALDLFGCVAVLAFALAMVYYGWNFAVTMGMKGAYASMPVISKFWLYFPIPLSGLVTALFEVEQICCLAGPEREEG</sequence>
<evidence type="ECO:0000256" key="3">
    <source>
        <dbReference type="ARBA" id="ARBA00022475"/>
    </source>
</evidence>
<evidence type="ECO:0000256" key="1">
    <source>
        <dbReference type="ARBA" id="ARBA00004429"/>
    </source>
</evidence>
<feature type="transmembrane region" description="Helical" evidence="9">
    <location>
        <begin position="48"/>
        <end position="66"/>
    </location>
</feature>
<evidence type="ECO:0000256" key="7">
    <source>
        <dbReference type="ARBA" id="ARBA00023136"/>
    </source>
</evidence>
<protein>
    <recommendedName>
        <fullName evidence="10">Tripartite ATP-independent periplasmic transporters DctQ component domain-containing protein</fullName>
    </recommendedName>
</protein>
<keyword evidence="3" id="KW-1003">Cell membrane</keyword>
<comment type="caution">
    <text evidence="11">The sequence shown here is derived from an EMBL/GenBank/DDBJ whole genome shotgun (WGS) entry which is preliminary data.</text>
</comment>
<evidence type="ECO:0000259" key="10">
    <source>
        <dbReference type="Pfam" id="PF04290"/>
    </source>
</evidence>
<comment type="subcellular location">
    <subcellularLocation>
        <location evidence="1">Cell inner membrane</location>
        <topology evidence="1">Multi-pass membrane protein</topology>
    </subcellularLocation>
</comment>
<feature type="domain" description="Tripartite ATP-independent periplasmic transporters DctQ component" evidence="10">
    <location>
        <begin position="24"/>
        <end position="153"/>
    </location>
</feature>
<reference evidence="11 12" key="1">
    <citation type="submission" date="2011-08" db="EMBL/GenBank/DDBJ databases">
        <title>The Genome Sequence of Clostridium citroniae WAL-17108.</title>
        <authorList>
            <consortium name="The Broad Institute Genome Sequencing Platform"/>
            <person name="Earl A."/>
            <person name="Ward D."/>
            <person name="Feldgarden M."/>
            <person name="Gevers D."/>
            <person name="Finegold S.M."/>
            <person name="Summanen P.H."/>
            <person name="Molitoris D.R."/>
            <person name="Vaisanen M.L."/>
            <person name="Daigneault M."/>
            <person name="Allen-Vercoe E."/>
            <person name="Young S.K."/>
            <person name="Zeng Q."/>
            <person name="Gargeya S."/>
            <person name="Fitzgerald M."/>
            <person name="Haas B."/>
            <person name="Abouelleil A."/>
            <person name="Alvarado L."/>
            <person name="Arachchi H.M."/>
            <person name="Berlin A."/>
            <person name="Brown A."/>
            <person name="Chapman S.B."/>
            <person name="Chen Z."/>
            <person name="Dunbar C."/>
            <person name="Freedman E."/>
            <person name="Gearin G."/>
            <person name="Gellesch M."/>
            <person name="Goldberg J."/>
            <person name="Griggs A."/>
            <person name="Gujja S."/>
            <person name="Heiman D."/>
            <person name="Howarth C."/>
            <person name="Larson L."/>
            <person name="Lui A."/>
            <person name="MacDonald P.J.P."/>
            <person name="Montmayeur A."/>
            <person name="Murphy C."/>
            <person name="Neiman D."/>
            <person name="Pearson M."/>
            <person name="Priest M."/>
            <person name="Roberts A."/>
            <person name="Saif S."/>
            <person name="Shea T."/>
            <person name="Shenoy N."/>
            <person name="Sisk P."/>
            <person name="Stolte C."/>
            <person name="Sykes S."/>
            <person name="Wortman J."/>
            <person name="Nusbaum C."/>
            <person name="Birren B."/>
        </authorList>
    </citation>
    <scope>NUCLEOTIDE SEQUENCE [LARGE SCALE GENOMIC DNA]</scope>
    <source>
        <strain evidence="11 12">WAL-17108</strain>
    </source>
</reference>
<dbReference type="GO" id="GO:0015740">
    <property type="term" value="P:C4-dicarboxylate transport"/>
    <property type="evidence" value="ECO:0007669"/>
    <property type="project" value="TreeGrafter"/>
</dbReference>
<dbReference type="Pfam" id="PF04290">
    <property type="entry name" value="DctQ"/>
    <property type="match status" value="1"/>
</dbReference>
<dbReference type="HOGENOM" id="CLU_086356_9_1_9"/>
<dbReference type="eggNOG" id="COG3090">
    <property type="taxonomic scope" value="Bacteria"/>
</dbReference>
<evidence type="ECO:0000256" key="6">
    <source>
        <dbReference type="ARBA" id="ARBA00022989"/>
    </source>
</evidence>
<dbReference type="PANTHER" id="PTHR35011">
    <property type="entry name" value="2,3-DIKETO-L-GULONATE TRAP TRANSPORTER SMALL PERMEASE PROTEIN YIAM"/>
    <property type="match status" value="1"/>
</dbReference>
<evidence type="ECO:0000256" key="8">
    <source>
        <dbReference type="ARBA" id="ARBA00038436"/>
    </source>
</evidence>
<evidence type="ECO:0000256" key="2">
    <source>
        <dbReference type="ARBA" id="ARBA00022448"/>
    </source>
</evidence>